<keyword evidence="4" id="KW-1185">Reference proteome</keyword>
<dbReference type="InterPro" id="IPR041229">
    <property type="entry name" value="HEPN_Apea"/>
</dbReference>
<dbReference type="Pfam" id="PF18739">
    <property type="entry name" value="HEPN_Apea"/>
    <property type="match status" value="1"/>
</dbReference>
<evidence type="ECO:0000313" key="3">
    <source>
        <dbReference type="EMBL" id="OCK41838.1"/>
    </source>
</evidence>
<dbReference type="InterPro" id="IPR041223">
    <property type="entry name" value="ApeA_NTD"/>
</dbReference>
<dbReference type="Pfam" id="PF18862">
    <property type="entry name" value="ApeA_NTD1"/>
    <property type="match status" value="1"/>
</dbReference>
<dbReference type="AlphaFoldDB" id="A0A1B9XWA4"/>
<sequence>MKNEKEFKGIWWLPENPNDEIYGTVKFSNEDGTTLDLFGSFKSNKREYEIILGFTSNGKWITLYNSFDIQKGFSSPGFDSCKIFSNFMFIGKEHLEKKSTLKFHKSSVYLKNLDEWVNKRESFKIEQNWKEKEVTINYKLPESSKIELNDNLSLTINPTSKGPSHNIVQKEVKITQRIGCNLEYKRKQNFDKILQDISHFENFLTFCSQKPTYPLEFSVIIKKPKEKQNSVFEIYYQVTKPSKIQKDLSPFDFLVYFRNIEPKFEDVIKKWFFTKDILDTCYVPYFNNYYGKQLYTTDKFLNICRAIEAFHRDTVGEIDPTTSRPYYYKKRIIEIMNDCNSSFNFLLKIRDKDKFAIKIKDFRNDFTHSNPLLNNINKKYLETHYLTEKLTIILTCAILKYLDFTNKEIKIMIENTSLYNRLKYKRKK</sequence>
<reference evidence="3 4" key="1">
    <citation type="submission" date="2016-06" db="EMBL/GenBank/DDBJ databases">
        <title>Draft Genome Sequence of Tenacibaculum soleae UCD-KL19.</title>
        <authorList>
            <person name="Eisen J.A."/>
            <person name="Coil D.A."/>
            <person name="Lujan K.M."/>
        </authorList>
    </citation>
    <scope>NUCLEOTIDE SEQUENCE [LARGE SCALE GENOMIC DNA]</scope>
    <source>
        <strain evidence="3 4">UCD-KL19</strain>
    </source>
</reference>
<dbReference type="RefSeq" id="WP_068706523.1">
    <property type="nucleotide sequence ID" value="NZ_MAKX01000043.1"/>
</dbReference>
<comment type="caution">
    <text evidence="3">The sequence shown here is derived from an EMBL/GenBank/DDBJ whole genome shotgun (WGS) entry which is preliminary data.</text>
</comment>
<evidence type="ECO:0000259" key="1">
    <source>
        <dbReference type="Pfam" id="PF18739"/>
    </source>
</evidence>
<accession>A0A1B9XWA4</accession>
<feature type="domain" description="Apea-like HEPN" evidence="1">
    <location>
        <begin position="301"/>
        <end position="407"/>
    </location>
</feature>
<organism evidence="3 4">
    <name type="scientific">Tenacibaculum soleae</name>
    <dbReference type="NCBI Taxonomy" id="447689"/>
    <lineage>
        <taxon>Bacteria</taxon>
        <taxon>Pseudomonadati</taxon>
        <taxon>Bacteroidota</taxon>
        <taxon>Flavobacteriia</taxon>
        <taxon>Flavobacteriales</taxon>
        <taxon>Flavobacteriaceae</taxon>
        <taxon>Tenacibaculum</taxon>
    </lineage>
</organism>
<dbReference type="Proteomes" id="UP000093186">
    <property type="component" value="Unassembled WGS sequence"/>
</dbReference>
<gene>
    <name evidence="3" type="ORF">BA195_13685</name>
</gene>
<evidence type="ECO:0000313" key="4">
    <source>
        <dbReference type="Proteomes" id="UP000093186"/>
    </source>
</evidence>
<name>A0A1B9XWA4_9FLAO</name>
<dbReference type="EMBL" id="MAKX01000043">
    <property type="protein sequence ID" value="OCK41838.1"/>
    <property type="molecule type" value="Genomic_DNA"/>
</dbReference>
<dbReference type="OrthoDB" id="1351641at2"/>
<evidence type="ECO:0000259" key="2">
    <source>
        <dbReference type="Pfam" id="PF18862"/>
    </source>
</evidence>
<dbReference type="STRING" id="447689.BA195_13685"/>
<proteinExistence type="predicted"/>
<feature type="domain" description="ApeA N-terminal" evidence="2">
    <location>
        <begin position="6"/>
        <end position="271"/>
    </location>
</feature>
<protein>
    <submittedName>
        <fullName evidence="3">Uncharacterized protein</fullName>
    </submittedName>
</protein>